<evidence type="ECO:0000313" key="2">
    <source>
        <dbReference type="EMBL" id="MCX8533238.1"/>
    </source>
</evidence>
<name>A0ABT3Y520_9FLAO</name>
<accession>A0ABT3Y520</accession>
<evidence type="ECO:0000256" key="1">
    <source>
        <dbReference type="SAM" id="MobiDB-lite"/>
    </source>
</evidence>
<organism evidence="2 3">
    <name type="scientific">Chryseobacterium luquanense</name>
    <dbReference type="NCBI Taxonomy" id="2983766"/>
    <lineage>
        <taxon>Bacteria</taxon>
        <taxon>Pseudomonadati</taxon>
        <taxon>Bacteroidota</taxon>
        <taxon>Flavobacteriia</taxon>
        <taxon>Flavobacteriales</taxon>
        <taxon>Weeksellaceae</taxon>
        <taxon>Chryseobacterium group</taxon>
        <taxon>Chryseobacterium</taxon>
    </lineage>
</organism>
<evidence type="ECO:0008006" key="4">
    <source>
        <dbReference type="Google" id="ProtNLM"/>
    </source>
</evidence>
<reference evidence="2" key="1">
    <citation type="submission" date="2022-10" db="EMBL/GenBank/DDBJ databases">
        <title>Chryseobacterium sp. nov., a novel bacterial species.</title>
        <authorList>
            <person name="Cao Y."/>
        </authorList>
    </citation>
    <scope>NUCLEOTIDE SEQUENCE</scope>
    <source>
        <strain evidence="2">KC 927</strain>
    </source>
</reference>
<comment type="caution">
    <text evidence="2">The sequence shown here is derived from an EMBL/GenBank/DDBJ whole genome shotgun (WGS) entry which is preliminary data.</text>
</comment>
<sequence length="55" mass="5922">MRKPLGTKAKTGENCPESGVWKVVGNPSTTAPISNGNRMPPYDGKAVTWELIQHA</sequence>
<protein>
    <recommendedName>
        <fullName evidence="4">Sel1</fullName>
    </recommendedName>
</protein>
<dbReference type="Proteomes" id="UP001070176">
    <property type="component" value="Unassembled WGS sequence"/>
</dbReference>
<dbReference type="EMBL" id="JAOVZV010000015">
    <property type="protein sequence ID" value="MCX8533238.1"/>
    <property type="molecule type" value="Genomic_DNA"/>
</dbReference>
<feature type="region of interest" description="Disordered" evidence="1">
    <location>
        <begin position="1"/>
        <end position="23"/>
    </location>
</feature>
<evidence type="ECO:0000313" key="3">
    <source>
        <dbReference type="Proteomes" id="UP001070176"/>
    </source>
</evidence>
<proteinExistence type="predicted"/>
<gene>
    <name evidence="2" type="ORF">OEA66_12830</name>
</gene>
<dbReference type="RefSeq" id="WP_267281747.1">
    <property type="nucleotide sequence ID" value="NZ_JAOVZV010000015.1"/>
</dbReference>
<keyword evidence="3" id="KW-1185">Reference proteome</keyword>